<reference evidence="5" key="3">
    <citation type="submission" date="2024-02" db="UniProtKB">
        <authorList>
            <consortium name="WormBaseParasite"/>
        </authorList>
    </citation>
    <scope>IDENTIFICATION</scope>
    <source>
        <strain evidence="5">pt0022</strain>
    </source>
</reference>
<dbReference type="PANTHER" id="PTHR47966">
    <property type="entry name" value="BETA-SITE APP-CLEAVING ENZYME, ISOFORM A-RELATED"/>
    <property type="match status" value="1"/>
</dbReference>
<dbReference type="InterPro" id="IPR021109">
    <property type="entry name" value="Peptidase_aspartic_dom_sf"/>
</dbReference>
<dbReference type="AlphaFoldDB" id="A0AAF5PMF9"/>
<feature type="domain" description="Peptidase A1" evidence="3">
    <location>
        <begin position="36"/>
        <end position="364"/>
    </location>
</feature>
<dbReference type="GO" id="GO:0006508">
    <property type="term" value="P:proteolysis"/>
    <property type="evidence" value="ECO:0007669"/>
    <property type="project" value="InterPro"/>
</dbReference>
<reference evidence="4" key="2">
    <citation type="journal article" date="2016" name="Mol. Ecol.">
        <title>Population genomics of the filarial nematode parasite Wuchereria bancrofti from mosquitoes.</title>
        <authorList>
            <person name="Small S.T."/>
            <person name="Reimer L.J."/>
            <person name="Tisch D.J."/>
            <person name="King C.L."/>
            <person name="Christensen B.M."/>
            <person name="Siba P.M."/>
            <person name="Kazura J.W."/>
            <person name="Serre D."/>
            <person name="Zimmerman P.A."/>
        </authorList>
    </citation>
    <scope>NUCLEOTIDE SEQUENCE</scope>
    <source>
        <strain evidence="4">pt0022</strain>
    </source>
</reference>
<evidence type="ECO:0000313" key="5">
    <source>
        <dbReference type="WBParaSite" id="mrna-Wban_02805"/>
    </source>
</evidence>
<name>A0AAF5PMF9_WUCBA</name>
<feature type="signal peptide" evidence="2">
    <location>
        <begin position="1"/>
        <end position="17"/>
    </location>
</feature>
<dbReference type="Gene3D" id="2.40.70.10">
    <property type="entry name" value="Acid Proteases"/>
    <property type="match status" value="2"/>
</dbReference>
<dbReference type="PANTHER" id="PTHR47966:SF51">
    <property type="entry name" value="BETA-SITE APP-CLEAVING ENZYME, ISOFORM A-RELATED"/>
    <property type="match status" value="1"/>
</dbReference>
<organism evidence="4 5">
    <name type="scientific">Wuchereria bancrofti</name>
    <dbReference type="NCBI Taxonomy" id="6293"/>
    <lineage>
        <taxon>Eukaryota</taxon>
        <taxon>Metazoa</taxon>
        <taxon>Ecdysozoa</taxon>
        <taxon>Nematoda</taxon>
        <taxon>Chromadorea</taxon>
        <taxon>Rhabditida</taxon>
        <taxon>Spirurina</taxon>
        <taxon>Spiruromorpha</taxon>
        <taxon>Filarioidea</taxon>
        <taxon>Onchocercidae</taxon>
        <taxon>Wuchereria</taxon>
    </lineage>
</organism>
<dbReference type="Proteomes" id="UP000093561">
    <property type="component" value="Unassembled WGS sequence"/>
</dbReference>
<evidence type="ECO:0000256" key="2">
    <source>
        <dbReference type="SAM" id="SignalP"/>
    </source>
</evidence>
<evidence type="ECO:0000313" key="4">
    <source>
        <dbReference type="Proteomes" id="UP000093561"/>
    </source>
</evidence>
<evidence type="ECO:0000256" key="1">
    <source>
        <dbReference type="ARBA" id="ARBA00007447"/>
    </source>
</evidence>
<keyword evidence="2" id="KW-0732">Signal</keyword>
<reference evidence="4" key="1">
    <citation type="submission" date="2015-03" db="EMBL/GenBank/DDBJ databases">
        <title>Wuchereria bancrofti Genome Sequencing Papua New Guinea Strain.</title>
        <authorList>
            <person name="Small S.T."/>
            <person name="Serre D."/>
            <person name="Zimmerman P.A."/>
        </authorList>
    </citation>
    <scope>NUCLEOTIDE SEQUENCE [LARGE SCALE GENOMIC DNA]</scope>
    <source>
        <strain evidence="4">pt0022</strain>
    </source>
</reference>
<feature type="chain" id="PRO_5042023126" evidence="2">
    <location>
        <begin position="18"/>
        <end position="367"/>
    </location>
</feature>
<dbReference type="GO" id="GO:0004190">
    <property type="term" value="F:aspartic-type endopeptidase activity"/>
    <property type="evidence" value="ECO:0007669"/>
    <property type="project" value="InterPro"/>
</dbReference>
<dbReference type="Pfam" id="PF00026">
    <property type="entry name" value="Asp"/>
    <property type="match status" value="1"/>
</dbReference>
<evidence type="ECO:0000259" key="3">
    <source>
        <dbReference type="PROSITE" id="PS51767"/>
    </source>
</evidence>
<protein>
    <submittedName>
        <fullName evidence="5">Peptidase A1 domain-containing protein</fullName>
    </submittedName>
</protein>
<proteinExistence type="inferred from homology"/>
<dbReference type="GO" id="GO:0005764">
    <property type="term" value="C:lysosome"/>
    <property type="evidence" value="ECO:0007669"/>
    <property type="project" value="TreeGrafter"/>
</dbReference>
<comment type="similarity">
    <text evidence="1">Belongs to the peptidase A1 family.</text>
</comment>
<accession>A0AAF5PMF9</accession>
<dbReference type="PROSITE" id="PS51767">
    <property type="entry name" value="PEPTIDASE_A1"/>
    <property type="match status" value="1"/>
</dbReference>
<dbReference type="InterPro" id="IPR033121">
    <property type="entry name" value="PEPTIDASE_A1"/>
</dbReference>
<dbReference type="WBParaSite" id="mrna-Wban_02805">
    <property type="protein sequence ID" value="mrna-Wban_02805"/>
    <property type="gene ID" value="Wban_02805"/>
</dbReference>
<sequence>MKLTVIFCTLLVTQLFAEYQIDLYPVHDKLKHRTGYALNVIIGKPGKEFRVLLDTLTSLLWVPGTNRIHPFCYNKQFYSKFDSTSCSTVFADSLAQCYGIRAVNLWSWNDDILIHASDGKSINLLNSPFGTLCFLNWPEWENYQEIDGIFGLSALHTDRLSEGVFGFFPILNKDVNPLKMMIRMNEFPPLITIALPQDSDKTATLTLGGRNNKSCDLSNEKHEPLYFLGNRYNFQFLAAKMGNREFFKLGVTLMYPNIMDPYITVPIEFMKQITYDLGAQIDVRTAKYLVDCKQSFKPFEIFTVENKYIVEPKHFIIKHNPDDTKCELAFKSFDGFEQEIMLGLPFLHQYCMTLEPREIRVNFSPVI</sequence>
<dbReference type="SUPFAM" id="SSF50630">
    <property type="entry name" value="Acid proteases"/>
    <property type="match status" value="1"/>
</dbReference>
<dbReference type="InterPro" id="IPR001461">
    <property type="entry name" value="Aspartic_peptidase_A1"/>
</dbReference>